<dbReference type="Pfam" id="PF00583">
    <property type="entry name" value="Acetyltransf_1"/>
    <property type="match status" value="1"/>
</dbReference>
<keyword evidence="1 4" id="KW-0808">Transferase</keyword>
<dbReference type="EMBL" id="QRDP01000004">
    <property type="protein sequence ID" value="RED17509.1"/>
    <property type="molecule type" value="Genomic_DNA"/>
</dbReference>
<comment type="caution">
    <text evidence="4">The sequence shown here is derived from an EMBL/GenBank/DDBJ whole genome shotgun (WGS) entry which is preliminary data.</text>
</comment>
<reference evidence="4 5" key="1">
    <citation type="submission" date="2018-07" db="EMBL/GenBank/DDBJ databases">
        <title>Genomic Encyclopedia of Type Strains, Phase IV (KMG-IV): sequencing the most valuable type-strain genomes for metagenomic binning, comparative biology and taxonomic classification.</title>
        <authorList>
            <person name="Goeker M."/>
        </authorList>
    </citation>
    <scope>NUCLEOTIDE SEQUENCE [LARGE SCALE GENOMIC DNA]</scope>
    <source>
        <strain evidence="4 5">DSM 26725</strain>
    </source>
</reference>
<dbReference type="SUPFAM" id="SSF55729">
    <property type="entry name" value="Acyl-CoA N-acyltransferases (Nat)"/>
    <property type="match status" value="1"/>
</dbReference>
<keyword evidence="5" id="KW-1185">Reference proteome</keyword>
<dbReference type="Gene3D" id="3.40.630.30">
    <property type="match status" value="1"/>
</dbReference>
<dbReference type="Proteomes" id="UP000256310">
    <property type="component" value="Unassembled WGS sequence"/>
</dbReference>
<evidence type="ECO:0000256" key="2">
    <source>
        <dbReference type="ARBA" id="ARBA00023315"/>
    </source>
</evidence>
<dbReference type="AlphaFoldDB" id="A0A3D9FI84"/>
<organism evidence="4 5">
    <name type="scientific">Parasphingopyxis lamellibrachiae</name>
    <dbReference type="NCBI Taxonomy" id="680125"/>
    <lineage>
        <taxon>Bacteria</taxon>
        <taxon>Pseudomonadati</taxon>
        <taxon>Pseudomonadota</taxon>
        <taxon>Alphaproteobacteria</taxon>
        <taxon>Sphingomonadales</taxon>
        <taxon>Sphingomonadaceae</taxon>
        <taxon>Parasphingopyxis</taxon>
    </lineage>
</organism>
<evidence type="ECO:0000256" key="1">
    <source>
        <dbReference type="ARBA" id="ARBA00022679"/>
    </source>
</evidence>
<name>A0A3D9FI84_9SPHN</name>
<dbReference type="GO" id="GO:0016747">
    <property type="term" value="F:acyltransferase activity, transferring groups other than amino-acyl groups"/>
    <property type="evidence" value="ECO:0007669"/>
    <property type="project" value="InterPro"/>
</dbReference>
<evidence type="ECO:0000313" key="5">
    <source>
        <dbReference type="Proteomes" id="UP000256310"/>
    </source>
</evidence>
<dbReference type="PROSITE" id="PS51186">
    <property type="entry name" value="GNAT"/>
    <property type="match status" value="1"/>
</dbReference>
<gene>
    <name evidence="4" type="ORF">DFR46_2558</name>
</gene>
<dbReference type="PANTHER" id="PTHR43877">
    <property type="entry name" value="AMINOALKYLPHOSPHONATE N-ACETYLTRANSFERASE-RELATED-RELATED"/>
    <property type="match status" value="1"/>
</dbReference>
<dbReference type="InterPro" id="IPR050832">
    <property type="entry name" value="Bact_Acetyltransf"/>
</dbReference>
<dbReference type="OrthoDB" id="9796129at2"/>
<dbReference type="RefSeq" id="WP_116236768.1">
    <property type="nucleotide sequence ID" value="NZ_QRDP01000004.1"/>
</dbReference>
<feature type="domain" description="N-acetyltransferase" evidence="3">
    <location>
        <begin position="4"/>
        <end position="140"/>
    </location>
</feature>
<proteinExistence type="predicted"/>
<dbReference type="CDD" id="cd04301">
    <property type="entry name" value="NAT_SF"/>
    <property type="match status" value="1"/>
</dbReference>
<evidence type="ECO:0000313" key="4">
    <source>
        <dbReference type="EMBL" id="RED17509.1"/>
    </source>
</evidence>
<keyword evidence="2" id="KW-0012">Acyltransferase</keyword>
<accession>A0A3D9FI84</accession>
<evidence type="ECO:0000259" key="3">
    <source>
        <dbReference type="PROSITE" id="PS51186"/>
    </source>
</evidence>
<protein>
    <submittedName>
        <fullName evidence="4">Acetyltransferase (GNAT) family protein</fullName>
    </submittedName>
</protein>
<sequence length="140" mass="15761">MAEIEYHSITEENAALLDTIAKGVYEAPVREDFLAACLANPHQFLIVAVADGAVVGKAQAYIFHFPEKPAETYIEEIDVAKKWRRQGVATGLMEAVGAEGKKRGIAEYWLVTEKGNKGARALYERKAHRHEKSVWYEFYC</sequence>
<dbReference type="InterPro" id="IPR000182">
    <property type="entry name" value="GNAT_dom"/>
</dbReference>
<dbReference type="InterPro" id="IPR016181">
    <property type="entry name" value="Acyl_CoA_acyltransferase"/>
</dbReference>